<dbReference type="Proteomes" id="UP000694867">
    <property type="component" value="Unplaced"/>
</dbReference>
<dbReference type="InterPro" id="IPR013087">
    <property type="entry name" value="Znf_C2H2_type"/>
</dbReference>
<keyword evidence="2" id="KW-1185">Reference proteome</keyword>
<gene>
    <name evidence="3" type="primary">LOC100902648</name>
</gene>
<dbReference type="KEGG" id="goe:100902648"/>
<accession>A0AAJ6QVX4</accession>
<name>A0AAJ6QVX4_9ACAR</name>
<sequence length="125" mass="14827">MRFFNITDRVPIERHRTSKKRFPAPSFKWGLIEASSCVKDDVGQRQILFRPHPIFRIKDAAMLEILELYKSFLTYKEPLHEVRKSLCPVCCETFDINSDAERHRKTREHIIRFAKLQSSDVDDMC</sequence>
<evidence type="ECO:0000313" key="2">
    <source>
        <dbReference type="Proteomes" id="UP000694867"/>
    </source>
</evidence>
<protein>
    <submittedName>
        <fullName evidence="3">Uncharacterized protein LOC100902648</fullName>
    </submittedName>
</protein>
<organism evidence="2 3">
    <name type="scientific">Galendromus occidentalis</name>
    <name type="common">western predatory mite</name>
    <dbReference type="NCBI Taxonomy" id="34638"/>
    <lineage>
        <taxon>Eukaryota</taxon>
        <taxon>Metazoa</taxon>
        <taxon>Ecdysozoa</taxon>
        <taxon>Arthropoda</taxon>
        <taxon>Chelicerata</taxon>
        <taxon>Arachnida</taxon>
        <taxon>Acari</taxon>
        <taxon>Parasitiformes</taxon>
        <taxon>Mesostigmata</taxon>
        <taxon>Gamasina</taxon>
        <taxon>Phytoseioidea</taxon>
        <taxon>Phytoseiidae</taxon>
        <taxon>Typhlodrominae</taxon>
        <taxon>Galendromus</taxon>
    </lineage>
</organism>
<dbReference type="GeneID" id="100902648"/>
<evidence type="ECO:0000259" key="1">
    <source>
        <dbReference type="PROSITE" id="PS00028"/>
    </source>
</evidence>
<dbReference type="RefSeq" id="XP_003745807.1">
    <property type="nucleotide sequence ID" value="XM_003745759.1"/>
</dbReference>
<dbReference type="PROSITE" id="PS00028">
    <property type="entry name" value="ZINC_FINGER_C2H2_1"/>
    <property type="match status" value="1"/>
</dbReference>
<proteinExistence type="predicted"/>
<dbReference type="AlphaFoldDB" id="A0AAJ6QVX4"/>
<evidence type="ECO:0000313" key="3">
    <source>
        <dbReference type="RefSeq" id="XP_003745807.1"/>
    </source>
</evidence>
<reference evidence="3" key="1">
    <citation type="submission" date="2025-08" db="UniProtKB">
        <authorList>
            <consortium name="RefSeq"/>
        </authorList>
    </citation>
    <scope>IDENTIFICATION</scope>
</reference>
<feature type="domain" description="C2H2-type" evidence="1">
    <location>
        <begin position="87"/>
        <end position="109"/>
    </location>
</feature>